<comment type="caution">
    <text evidence="2">The sequence shown here is derived from an EMBL/GenBank/DDBJ whole genome shotgun (WGS) entry which is preliminary data.</text>
</comment>
<organism evidence="2 3">
    <name type="scientific">Alteromonas gracilis</name>
    <dbReference type="NCBI Taxonomy" id="1479524"/>
    <lineage>
        <taxon>Bacteria</taxon>
        <taxon>Pseudomonadati</taxon>
        <taxon>Pseudomonadota</taxon>
        <taxon>Gammaproteobacteria</taxon>
        <taxon>Alteromonadales</taxon>
        <taxon>Alteromonadaceae</taxon>
        <taxon>Alteromonas/Salinimonas group</taxon>
        <taxon>Alteromonas</taxon>
    </lineage>
</organism>
<evidence type="ECO:0008006" key="4">
    <source>
        <dbReference type="Google" id="ProtNLM"/>
    </source>
</evidence>
<dbReference type="Proteomes" id="UP000239539">
    <property type="component" value="Unassembled WGS sequence"/>
</dbReference>
<sequence>MLKYTLILLSLLSFSPAFGQDNIWVVANVSDSNIALSKAEVRTLFMNNSTSSSSVLEPVSMMPGHRARSIFNAKVIALPESRIQSYWAQMRFSGRMTAPKEMDSLQAMLQYLDENEGAVGYVPAGTELPSHLTVVYASL</sequence>
<reference evidence="3" key="1">
    <citation type="journal article" date="2020" name="Int. J. Syst. Evol. Microbiol.">
        <title>Alteromonas alba sp. nov., a marine bacterium isolated from the seawater of the West Pacific Ocean.</title>
        <authorList>
            <person name="Sun C."/>
            <person name="Wu Y.-H."/>
            <person name="Xamxidin M."/>
            <person name="Cheng H."/>
            <person name="Xu X.-W."/>
        </authorList>
    </citation>
    <scope>NUCLEOTIDE SEQUENCE [LARGE SCALE GENOMIC DNA]</scope>
    <source>
        <strain evidence="3">9a2</strain>
    </source>
</reference>
<evidence type="ECO:0000256" key="1">
    <source>
        <dbReference type="SAM" id="SignalP"/>
    </source>
</evidence>
<gene>
    <name evidence="2" type="ORF">C6Y39_15090</name>
</gene>
<dbReference type="SUPFAM" id="SSF53850">
    <property type="entry name" value="Periplasmic binding protein-like II"/>
    <property type="match status" value="1"/>
</dbReference>
<feature type="signal peptide" evidence="1">
    <location>
        <begin position="1"/>
        <end position="19"/>
    </location>
</feature>
<accession>A0ABX5CND5</accession>
<name>A0ABX5CND5_9ALTE</name>
<keyword evidence="3" id="KW-1185">Reference proteome</keyword>
<dbReference type="RefSeq" id="WP_105932149.1">
    <property type="nucleotide sequence ID" value="NZ_PVNO01000028.1"/>
</dbReference>
<evidence type="ECO:0000313" key="2">
    <source>
        <dbReference type="EMBL" id="PRO67961.1"/>
    </source>
</evidence>
<proteinExistence type="predicted"/>
<evidence type="ECO:0000313" key="3">
    <source>
        <dbReference type="Proteomes" id="UP000239539"/>
    </source>
</evidence>
<feature type="chain" id="PRO_5046916104" description="Phosphate ABC transporter substrate-binding protein" evidence="1">
    <location>
        <begin position="20"/>
        <end position="139"/>
    </location>
</feature>
<dbReference type="EMBL" id="PVNO01000028">
    <property type="protein sequence ID" value="PRO67961.1"/>
    <property type="molecule type" value="Genomic_DNA"/>
</dbReference>
<keyword evidence="1" id="KW-0732">Signal</keyword>
<protein>
    <recommendedName>
        <fullName evidence="4">Phosphate ABC transporter substrate-binding protein</fullName>
    </recommendedName>
</protein>